<reference evidence="2" key="1">
    <citation type="journal article" date="2019" name="Int. J. Syst. Evol. Microbiol.">
        <title>The Global Catalogue of Microorganisms (GCM) 10K type strain sequencing project: providing services to taxonomists for standard genome sequencing and annotation.</title>
        <authorList>
            <consortium name="The Broad Institute Genomics Platform"/>
            <consortium name="The Broad Institute Genome Sequencing Center for Infectious Disease"/>
            <person name="Wu L."/>
            <person name="Ma J."/>
        </authorList>
    </citation>
    <scope>NUCLEOTIDE SEQUENCE [LARGE SCALE GENOMIC DNA]</scope>
    <source>
        <strain evidence="2">KCTC 23314</strain>
    </source>
</reference>
<keyword evidence="2" id="KW-1185">Reference proteome</keyword>
<protein>
    <submittedName>
        <fullName evidence="1">Uncharacterized protein</fullName>
    </submittedName>
</protein>
<dbReference type="RefSeq" id="WP_268245957.1">
    <property type="nucleotide sequence ID" value="NZ_BMYK01000004.1"/>
</dbReference>
<organism evidence="1 2">
    <name type="scientific">Pseudorhodoferax aquiterrae</name>
    <dbReference type="NCBI Taxonomy" id="747304"/>
    <lineage>
        <taxon>Bacteria</taxon>
        <taxon>Pseudomonadati</taxon>
        <taxon>Pseudomonadota</taxon>
        <taxon>Betaproteobacteria</taxon>
        <taxon>Burkholderiales</taxon>
        <taxon>Comamonadaceae</taxon>
    </lineage>
</organism>
<proteinExistence type="predicted"/>
<dbReference type="EMBL" id="BMYK01000004">
    <property type="protein sequence ID" value="GHC78581.1"/>
    <property type="molecule type" value="Genomic_DNA"/>
</dbReference>
<accession>A0ABQ3G0A0</accession>
<gene>
    <name evidence="1" type="ORF">GCM10007320_19130</name>
</gene>
<comment type="caution">
    <text evidence="1">The sequence shown here is derived from an EMBL/GenBank/DDBJ whole genome shotgun (WGS) entry which is preliminary data.</text>
</comment>
<evidence type="ECO:0000313" key="1">
    <source>
        <dbReference type="EMBL" id="GHC78581.1"/>
    </source>
</evidence>
<sequence>MTDLETLATQMRQAFASGASVRMPLLRFRELDILLELLADD</sequence>
<name>A0ABQ3G0A0_9BURK</name>
<dbReference type="Proteomes" id="UP000626210">
    <property type="component" value="Unassembled WGS sequence"/>
</dbReference>
<evidence type="ECO:0000313" key="2">
    <source>
        <dbReference type="Proteomes" id="UP000626210"/>
    </source>
</evidence>